<dbReference type="PANTHER" id="PTHR10655:SF17">
    <property type="entry name" value="LYSOPHOSPHOLIPASE-LIKE PROTEIN 1"/>
    <property type="match status" value="1"/>
</dbReference>
<reference evidence="14 15" key="1">
    <citation type="journal article" date="2014" name="Genome Announc.">
        <title>Draft genome sequence of the pathogenic fungus Scedosporium apiospermum.</title>
        <authorList>
            <person name="Vandeputte P."/>
            <person name="Ghamrawi S."/>
            <person name="Rechenmann M."/>
            <person name="Iltis A."/>
            <person name="Giraud S."/>
            <person name="Fleury M."/>
            <person name="Thornton C."/>
            <person name="Delhaes L."/>
            <person name="Meyer W."/>
            <person name="Papon N."/>
            <person name="Bouchara J.P."/>
        </authorList>
    </citation>
    <scope>NUCLEOTIDE SEQUENCE [LARGE SCALE GENOMIC DNA]</scope>
    <source>
        <strain evidence="14 15">IHEM 14462</strain>
    </source>
</reference>
<dbReference type="GO" id="GO:0005737">
    <property type="term" value="C:cytoplasm"/>
    <property type="evidence" value="ECO:0007669"/>
    <property type="project" value="UniProtKB-SubCell"/>
</dbReference>
<feature type="domain" description="Phospholipase/carboxylesterase/thioesterase" evidence="13">
    <location>
        <begin position="7"/>
        <end position="224"/>
    </location>
</feature>
<comment type="similarity">
    <text evidence="2">Belongs to the AB hydrolase superfamily. AB hydrolase 2 family.</text>
</comment>
<evidence type="ECO:0000256" key="12">
    <source>
        <dbReference type="ARBA" id="ARBA00047337"/>
    </source>
</evidence>
<dbReference type="GO" id="GO:0052689">
    <property type="term" value="F:carboxylic ester hydrolase activity"/>
    <property type="evidence" value="ECO:0007669"/>
    <property type="project" value="UniProtKB-KW"/>
</dbReference>
<evidence type="ECO:0000256" key="9">
    <source>
        <dbReference type="ARBA" id="ARBA00023098"/>
    </source>
</evidence>
<dbReference type="GO" id="GO:0008474">
    <property type="term" value="F:palmitoyl-(protein) hydrolase activity"/>
    <property type="evidence" value="ECO:0007669"/>
    <property type="project" value="UniProtKB-EC"/>
</dbReference>
<keyword evidence="15" id="KW-1185">Reference proteome</keyword>
<dbReference type="InterPro" id="IPR003140">
    <property type="entry name" value="PLipase/COase/thioEstase"/>
</dbReference>
<dbReference type="HOGENOM" id="CLU_049413_3_8_1"/>
<accession>A0A084G1Z4</accession>
<evidence type="ECO:0000256" key="5">
    <source>
        <dbReference type="ARBA" id="ARBA00022487"/>
    </source>
</evidence>
<dbReference type="InterPro" id="IPR029058">
    <property type="entry name" value="AB_hydrolase_fold"/>
</dbReference>
<evidence type="ECO:0000256" key="6">
    <source>
        <dbReference type="ARBA" id="ARBA00022490"/>
    </source>
</evidence>
<keyword evidence="5" id="KW-0719">Serine esterase</keyword>
<comment type="function">
    <text evidence="10">Hydrolyzes fatty acids from S-acylated cysteine residues in proteins with a strong preference for palmitoylated G-alpha proteins over other acyl substrates. Mediates the deacylation of G-alpha proteins such as GPA1 in vivo, but has weak or no activity toward palmitoylated Ras proteins. Has weak lysophospholipase activity in vitro; however such activity may not exist in vivo.</text>
</comment>
<protein>
    <recommendedName>
        <fullName evidence="4">Acyl-protein thioesterase 1</fullName>
        <ecNumber evidence="3">3.1.2.22</ecNumber>
    </recommendedName>
    <alternativeName>
        <fullName evidence="11">Palmitoyl-protein hydrolase</fullName>
    </alternativeName>
</protein>
<organism evidence="14 15">
    <name type="scientific">Pseudallescheria apiosperma</name>
    <name type="common">Scedosporium apiospermum</name>
    <dbReference type="NCBI Taxonomy" id="563466"/>
    <lineage>
        <taxon>Eukaryota</taxon>
        <taxon>Fungi</taxon>
        <taxon>Dikarya</taxon>
        <taxon>Ascomycota</taxon>
        <taxon>Pezizomycotina</taxon>
        <taxon>Sordariomycetes</taxon>
        <taxon>Hypocreomycetidae</taxon>
        <taxon>Microascales</taxon>
        <taxon>Microascaceae</taxon>
        <taxon>Scedosporium</taxon>
    </lineage>
</organism>
<comment type="caution">
    <text evidence="14">The sequence shown here is derived from an EMBL/GenBank/DDBJ whole genome shotgun (WGS) entry which is preliminary data.</text>
</comment>
<evidence type="ECO:0000256" key="1">
    <source>
        <dbReference type="ARBA" id="ARBA00004496"/>
    </source>
</evidence>
<evidence type="ECO:0000259" key="13">
    <source>
        <dbReference type="Pfam" id="PF02230"/>
    </source>
</evidence>
<dbReference type="Pfam" id="PF02230">
    <property type="entry name" value="Abhydrolase_2"/>
    <property type="match status" value="1"/>
</dbReference>
<dbReference type="OMA" id="WYDILAM"/>
<evidence type="ECO:0000256" key="2">
    <source>
        <dbReference type="ARBA" id="ARBA00006499"/>
    </source>
</evidence>
<dbReference type="EMBL" id="JOWA01000110">
    <property type="protein sequence ID" value="KEZ41356.1"/>
    <property type="molecule type" value="Genomic_DNA"/>
</dbReference>
<evidence type="ECO:0000256" key="3">
    <source>
        <dbReference type="ARBA" id="ARBA00012423"/>
    </source>
</evidence>
<evidence type="ECO:0000256" key="4">
    <source>
        <dbReference type="ARBA" id="ARBA00014923"/>
    </source>
</evidence>
<dbReference type="SUPFAM" id="SSF53474">
    <property type="entry name" value="alpha/beta-Hydrolases"/>
    <property type="match status" value="1"/>
</dbReference>
<dbReference type="FunFam" id="3.40.50.1820:FF:000010">
    <property type="entry name" value="Acyl-protein thioesterase 2"/>
    <property type="match status" value="1"/>
</dbReference>
<sequence>MPRRASLVVPAAAKHTATVIFAHGLGDTGYGWQPAVENWRRRQRLDHVKFILPHAPAIPITCNGGMQMPGWFDIKELNGTLESLQRSEDEAGILESRSYFHDLIKQEIDAGIPANRIVLGGFSQGGAMSILSGLSATVKLGGIVGLSSWILLGGKFKDLVTPENKETPVFMGHGSFDPLVIFPLARISFEKLKELGYDVTFKTYPMPHSACPEELDDVEEFLKKRLPLAN</sequence>
<evidence type="ECO:0000256" key="10">
    <source>
        <dbReference type="ARBA" id="ARBA00029392"/>
    </source>
</evidence>
<keyword evidence="9" id="KW-0443">Lipid metabolism</keyword>
<name>A0A084G1Z4_PSEDA</name>
<keyword evidence="8" id="KW-0276">Fatty acid metabolism</keyword>
<evidence type="ECO:0000313" key="15">
    <source>
        <dbReference type="Proteomes" id="UP000028545"/>
    </source>
</evidence>
<evidence type="ECO:0000313" key="14">
    <source>
        <dbReference type="EMBL" id="KEZ41356.1"/>
    </source>
</evidence>
<proteinExistence type="inferred from homology"/>
<comment type="subcellular location">
    <subcellularLocation>
        <location evidence="1">Cytoplasm</location>
    </subcellularLocation>
</comment>
<dbReference type="KEGG" id="sapo:SAPIO_CDS7469"/>
<dbReference type="Proteomes" id="UP000028545">
    <property type="component" value="Unassembled WGS sequence"/>
</dbReference>
<dbReference type="GO" id="GO:0006631">
    <property type="term" value="P:fatty acid metabolic process"/>
    <property type="evidence" value="ECO:0007669"/>
    <property type="project" value="UniProtKB-KW"/>
</dbReference>
<dbReference type="AlphaFoldDB" id="A0A084G1Z4"/>
<evidence type="ECO:0000256" key="8">
    <source>
        <dbReference type="ARBA" id="ARBA00022832"/>
    </source>
</evidence>
<dbReference type="RefSeq" id="XP_016641155.1">
    <property type="nucleotide sequence ID" value="XM_016789328.1"/>
</dbReference>
<dbReference type="InterPro" id="IPR050565">
    <property type="entry name" value="LYPA1-2/EST-like"/>
</dbReference>
<evidence type="ECO:0000256" key="7">
    <source>
        <dbReference type="ARBA" id="ARBA00022801"/>
    </source>
</evidence>
<keyword evidence="7" id="KW-0378">Hydrolase</keyword>
<dbReference type="GeneID" id="27726541"/>
<comment type="catalytic activity">
    <reaction evidence="12">
        <text>S-hexadecanoyl-L-cysteinyl-[protein] + H2O = L-cysteinyl-[protein] + hexadecanoate + H(+)</text>
        <dbReference type="Rhea" id="RHEA:19233"/>
        <dbReference type="Rhea" id="RHEA-COMP:10131"/>
        <dbReference type="Rhea" id="RHEA-COMP:11032"/>
        <dbReference type="ChEBI" id="CHEBI:7896"/>
        <dbReference type="ChEBI" id="CHEBI:15377"/>
        <dbReference type="ChEBI" id="CHEBI:15378"/>
        <dbReference type="ChEBI" id="CHEBI:29950"/>
        <dbReference type="ChEBI" id="CHEBI:74151"/>
        <dbReference type="EC" id="3.1.2.22"/>
    </reaction>
</comment>
<dbReference type="Gene3D" id="3.40.50.1820">
    <property type="entry name" value="alpha/beta hydrolase"/>
    <property type="match status" value="1"/>
</dbReference>
<dbReference type="VEuPathDB" id="FungiDB:SAPIO_CDS7469"/>
<evidence type="ECO:0000256" key="11">
    <source>
        <dbReference type="ARBA" id="ARBA00031195"/>
    </source>
</evidence>
<keyword evidence="6" id="KW-0963">Cytoplasm</keyword>
<gene>
    <name evidence="14" type="ORF">SAPIO_CDS7469</name>
</gene>
<dbReference type="OrthoDB" id="2418081at2759"/>
<dbReference type="EC" id="3.1.2.22" evidence="3"/>
<dbReference type="PANTHER" id="PTHR10655">
    <property type="entry name" value="LYSOPHOSPHOLIPASE-RELATED"/>
    <property type="match status" value="1"/>
</dbReference>